<dbReference type="RefSeq" id="WP_094068243.1">
    <property type="nucleotide sequence ID" value="NZ_CABPSX010000010.1"/>
</dbReference>
<feature type="transmembrane region" description="Helical" evidence="1">
    <location>
        <begin position="55"/>
        <end position="76"/>
    </location>
</feature>
<evidence type="ECO:0000313" key="3">
    <source>
        <dbReference type="Proteomes" id="UP000364291"/>
    </source>
</evidence>
<sequence>MSTRLSLSIRAFVSYLLVFLITYSLCGLVIELVWFPFVAWMHNYDGYLWPSKSRIYAWCKLVPFATIVSGVGVWLYERKRIGW</sequence>
<protein>
    <submittedName>
        <fullName evidence="2">Uncharacterized protein</fullName>
    </submittedName>
</protein>
<dbReference type="EMBL" id="CABPSX010000010">
    <property type="protein sequence ID" value="VVG73175.1"/>
    <property type="molecule type" value="Genomic_DNA"/>
</dbReference>
<evidence type="ECO:0000256" key="1">
    <source>
        <dbReference type="SAM" id="Phobius"/>
    </source>
</evidence>
<gene>
    <name evidence="2" type="ORF">PAP18089_04178</name>
</gene>
<accession>A0A5E5PAL4</accession>
<evidence type="ECO:0000313" key="2">
    <source>
        <dbReference type="EMBL" id="VVG73175.1"/>
    </source>
</evidence>
<dbReference type="AlphaFoldDB" id="A0A5E5PAL4"/>
<reference evidence="2 3" key="1">
    <citation type="submission" date="2019-08" db="EMBL/GenBank/DDBJ databases">
        <authorList>
            <person name="Peeters C."/>
        </authorList>
    </citation>
    <scope>NUCLEOTIDE SEQUENCE [LARGE SCALE GENOMIC DNA]</scope>
    <source>
        <strain evidence="2 3">LMG 18089</strain>
    </source>
</reference>
<organism evidence="2 3">
    <name type="scientific">Pandoraea apista</name>
    <dbReference type="NCBI Taxonomy" id="93218"/>
    <lineage>
        <taxon>Bacteria</taxon>
        <taxon>Pseudomonadati</taxon>
        <taxon>Pseudomonadota</taxon>
        <taxon>Betaproteobacteria</taxon>
        <taxon>Burkholderiales</taxon>
        <taxon>Burkholderiaceae</taxon>
        <taxon>Pandoraea</taxon>
    </lineage>
</organism>
<feature type="transmembrane region" description="Helical" evidence="1">
    <location>
        <begin position="12"/>
        <end position="35"/>
    </location>
</feature>
<dbReference type="OrthoDB" id="9133905at2"/>
<keyword evidence="1" id="KW-1133">Transmembrane helix</keyword>
<dbReference type="Proteomes" id="UP000364291">
    <property type="component" value="Unassembled WGS sequence"/>
</dbReference>
<keyword evidence="1" id="KW-0472">Membrane</keyword>
<name>A0A5E5PAL4_9BURK</name>
<keyword evidence="1" id="KW-0812">Transmembrane</keyword>
<proteinExistence type="predicted"/>